<proteinExistence type="inferred from homology"/>
<dbReference type="PANTHER" id="PTHR32438:SF5">
    <property type="entry name" value="4-ALPHA-GLUCANOTRANSFERASE DPE1, CHLOROPLASTIC_AMYLOPLASTIC"/>
    <property type="match status" value="1"/>
</dbReference>
<keyword evidence="6 10" id="KW-0808">Transferase</keyword>
<evidence type="ECO:0000256" key="1">
    <source>
        <dbReference type="ARBA" id="ARBA00000439"/>
    </source>
</evidence>
<comment type="caution">
    <text evidence="13">The sequence shown here is derived from an EMBL/GenBank/DDBJ whole genome shotgun (WGS) entry which is preliminary data.</text>
</comment>
<evidence type="ECO:0000313" key="14">
    <source>
        <dbReference type="Proteomes" id="UP001597351"/>
    </source>
</evidence>
<dbReference type="Proteomes" id="UP001597351">
    <property type="component" value="Unassembled WGS sequence"/>
</dbReference>
<evidence type="ECO:0000256" key="11">
    <source>
        <dbReference type="SAM" id="MobiDB-lite"/>
    </source>
</evidence>
<evidence type="ECO:0000313" key="13">
    <source>
        <dbReference type="EMBL" id="MFD1946371.1"/>
    </source>
</evidence>
<feature type="region of interest" description="Disordered" evidence="11">
    <location>
        <begin position="652"/>
        <end position="671"/>
    </location>
</feature>
<name>A0ABW4TKE8_9ACTN</name>
<evidence type="ECO:0000256" key="3">
    <source>
        <dbReference type="ARBA" id="ARBA00012560"/>
    </source>
</evidence>
<dbReference type="InterPro" id="IPR003385">
    <property type="entry name" value="Glyco_hydro_77"/>
</dbReference>
<dbReference type="RefSeq" id="WP_343916455.1">
    <property type="nucleotide sequence ID" value="NZ_BAAAJT010000002.1"/>
</dbReference>
<evidence type="ECO:0000256" key="5">
    <source>
        <dbReference type="ARBA" id="ARBA00022676"/>
    </source>
</evidence>
<comment type="similarity">
    <text evidence="2 10">Belongs to the disproportionating enzyme family.</text>
</comment>
<gene>
    <name evidence="13" type="primary">malQ</name>
    <name evidence="13" type="ORF">ACFSDE_06170</name>
</gene>
<feature type="compositionally biased region" description="Basic and acidic residues" evidence="11">
    <location>
        <begin position="652"/>
        <end position="665"/>
    </location>
</feature>
<dbReference type="Pfam" id="PF02446">
    <property type="entry name" value="Glyco_hydro_77"/>
    <property type="match status" value="1"/>
</dbReference>
<dbReference type="InterPro" id="IPR048458">
    <property type="entry name" value="MalQ_N"/>
</dbReference>
<evidence type="ECO:0000259" key="12">
    <source>
        <dbReference type="Pfam" id="PF21226"/>
    </source>
</evidence>
<keyword evidence="7 10" id="KW-0119">Carbohydrate metabolism</keyword>
<dbReference type="EC" id="2.4.1.25" evidence="3 10"/>
<keyword evidence="5 10" id="KW-0328">Glycosyltransferase</keyword>
<evidence type="ECO:0000256" key="4">
    <source>
        <dbReference type="ARBA" id="ARBA00020295"/>
    </source>
</evidence>
<sequence length="700" mass="75884">MTRVDDWPALAELCDRYGVSRDYWDWQGNHVPVQVSTAQALLGALDVDASSEESVRAALAAHDLAPWRRMVAPVTVGRAGHPVDVVAHVTHGQPLAVQVVTEHGAVVDARQVDHHVEPREVDGVLTGQARFVLPDDLPTGYHTIRATSGAASQEGLLVLAPDRLELPPALGRQAWGLMTQLYSVRSRASWGIGDFGDLAALGEWGGDLGAAFVLVNPLHAAEPVPPVEDSPYLPTSRRYLNPLYVRVTDVPELAGLPASDRERVDALREDAVDDADGLLDRQASYAAKLAALDLVHDVARSPERQAAYEAFLADQGPELRQFATWCALAEDLHGQEWPEGLRDPASAEVAAAAGRLADRVDFFCWLQWVADEQLAAAHAAAIDAGMSVGLVTDLAVGVHPAGAEVWTLGPALARGLTVGAPPDAFNQIGQDWSQPPWRPDVLAELGYAPYRAVLRAALRHAGGLRIDHVMGLFRLWCIPHGDAASQGAYLRYDHEAMVSILLLEAERAGAFVVGEDLGVVEPFVRDYLAGRGVLGTSILWFEMDGDRPRPPETWRELCLATVTTHDLPPTAGYLAGEHVRLRDSLGLLTRTVTEELAVSERERETFLAELRSRGMLTEGASEEETVAALHELLARSPSRLLGVMVSDLVGDRRTQNQPGTHREYPNWRVPLSGPDGEPLLLEDLPASARARDLAARLSQP</sequence>
<evidence type="ECO:0000256" key="9">
    <source>
        <dbReference type="ARBA" id="ARBA00031501"/>
    </source>
</evidence>
<evidence type="ECO:0000256" key="2">
    <source>
        <dbReference type="ARBA" id="ARBA00005684"/>
    </source>
</evidence>
<accession>A0ABW4TKE8</accession>
<dbReference type="NCBIfam" id="TIGR00217">
    <property type="entry name" value="malQ"/>
    <property type="match status" value="1"/>
</dbReference>
<dbReference type="EMBL" id="JBHUGD010000003">
    <property type="protein sequence ID" value="MFD1946371.1"/>
    <property type="molecule type" value="Genomic_DNA"/>
</dbReference>
<keyword evidence="14" id="KW-1185">Reference proteome</keyword>
<evidence type="ECO:0000256" key="7">
    <source>
        <dbReference type="ARBA" id="ARBA00023277"/>
    </source>
</evidence>
<evidence type="ECO:0000256" key="10">
    <source>
        <dbReference type="RuleBase" id="RU361207"/>
    </source>
</evidence>
<evidence type="ECO:0000256" key="8">
    <source>
        <dbReference type="ARBA" id="ARBA00031423"/>
    </source>
</evidence>
<dbReference type="PANTHER" id="PTHR32438">
    <property type="entry name" value="4-ALPHA-GLUCANOTRANSFERASE DPE1, CHLOROPLASTIC/AMYLOPLASTIC"/>
    <property type="match status" value="1"/>
</dbReference>
<comment type="catalytic activity">
    <reaction evidence="1 10">
        <text>Transfers a segment of a (1-&gt;4)-alpha-D-glucan to a new position in an acceptor, which may be glucose or a (1-&gt;4)-alpha-D-glucan.</text>
        <dbReference type="EC" id="2.4.1.25"/>
    </reaction>
</comment>
<evidence type="ECO:0000256" key="6">
    <source>
        <dbReference type="ARBA" id="ARBA00022679"/>
    </source>
</evidence>
<dbReference type="GO" id="GO:0004134">
    <property type="term" value="F:4-alpha-glucanotransferase activity"/>
    <property type="evidence" value="ECO:0007669"/>
    <property type="project" value="UniProtKB-EC"/>
</dbReference>
<dbReference type="InterPro" id="IPR017853">
    <property type="entry name" value="GH"/>
</dbReference>
<dbReference type="Gene3D" id="3.20.20.80">
    <property type="entry name" value="Glycosidases"/>
    <property type="match status" value="1"/>
</dbReference>
<organism evidence="13 14">
    <name type="scientific">Nocardioides aestuarii</name>
    <dbReference type="NCBI Taxonomy" id="252231"/>
    <lineage>
        <taxon>Bacteria</taxon>
        <taxon>Bacillati</taxon>
        <taxon>Actinomycetota</taxon>
        <taxon>Actinomycetes</taxon>
        <taxon>Propionibacteriales</taxon>
        <taxon>Nocardioidaceae</taxon>
        <taxon>Nocardioides</taxon>
    </lineage>
</organism>
<reference evidence="14" key="1">
    <citation type="journal article" date="2019" name="Int. J. Syst. Evol. Microbiol.">
        <title>The Global Catalogue of Microorganisms (GCM) 10K type strain sequencing project: providing services to taxonomists for standard genome sequencing and annotation.</title>
        <authorList>
            <consortium name="The Broad Institute Genomics Platform"/>
            <consortium name="The Broad Institute Genome Sequencing Center for Infectious Disease"/>
            <person name="Wu L."/>
            <person name="Ma J."/>
        </authorList>
    </citation>
    <scope>NUCLEOTIDE SEQUENCE [LARGE SCALE GENOMIC DNA]</scope>
    <source>
        <strain evidence="14">CGMCC 1.12477</strain>
    </source>
</reference>
<feature type="domain" description="MalQ N-terminal beta-sandwich" evidence="12">
    <location>
        <begin position="72"/>
        <end position="161"/>
    </location>
</feature>
<protein>
    <recommendedName>
        <fullName evidence="4 10">4-alpha-glucanotransferase</fullName>
        <ecNumber evidence="3 10">2.4.1.25</ecNumber>
    </recommendedName>
    <alternativeName>
        <fullName evidence="8 10">Amylomaltase</fullName>
    </alternativeName>
    <alternativeName>
        <fullName evidence="9 10">Disproportionating enzyme</fullName>
    </alternativeName>
</protein>
<dbReference type="SUPFAM" id="SSF51445">
    <property type="entry name" value="(Trans)glycosidases"/>
    <property type="match status" value="1"/>
</dbReference>
<dbReference type="Pfam" id="PF21226">
    <property type="entry name" value="MalQ_N"/>
    <property type="match status" value="1"/>
</dbReference>